<gene>
    <name evidence="5" type="ORF">HAND1043_LOCUS16820</name>
</gene>
<protein>
    <recommendedName>
        <fullName evidence="4">EF-hand domain-containing protein</fullName>
    </recommendedName>
</protein>
<dbReference type="InterPro" id="IPR002048">
    <property type="entry name" value="EF_hand_dom"/>
</dbReference>
<reference evidence="5" key="1">
    <citation type="submission" date="2021-01" db="EMBL/GenBank/DDBJ databases">
        <authorList>
            <person name="Corre E."/>
            <person name="Pelletier E."/>
            <person name="Niang G."/>
            <person name="Scheremetjew M."/>
            <person name="Finn R."/>
            <person name="Kale V."/>
            <person name="Holt S."/>
            <person name="Cochrane G."/>
            <person name="Meng A."/>
            <person name="Brown T."/>
            <person name="Cohen L."/>
        </authorList>
    </citation>
    <scope>NUCLEOTIDE SEQUENCE</scope>
    <source>
        <strain evidence="5">CCMP441</strain>
    </source>
</reference>
<dbReference type="Gene3D" id="1.10.238.10">
    <property type="entry name" value="EF-hand"/>
    <property type="match status" value="1"/>
</dbReference>
<dbReference type="SMART" id="SM00054">
    <property type="entry name" value="EFh"/>
    <property type="match status" value="3"/>
</dbReference>
<name>A0A7S0U1V1_HEMAN</name>
<feature type="domain" description="EF-hand" evidence="4">
    <location>
        <begin position="36"/>
        <end position="71"/>
    </location>
</feature>
<evidence type="ECO:0000256" key="3">
    <source>
        <dbReference type="SAM" id="MobiDB-lite"/>
    </source>
</evidence>
<feature type="region of interest" description="Disordered" evidence="3">
    <location>
        <begin position="1"/>
        <end position="26"/>
    </location>
</feature>
<evidence type="ECO:0000313" key="5">
    <source>
        <dbReference type="EMBL" id="CAD8750316.1"/>
    </source>
</evidence>
<dbReference type="InterPro" id="IPR018247">
    <property type="entry name" value="EF_Hand_1_Ca_BS"/>
</dbReference>
<evidence type="ECO:0000256" key="1">
    <source>
        <dbReference type="ARBA" id="ARBA00022737"/>
    </source>
</evidence>
<evidence type="ECO:0000259" key="4">
    <source>
        <dbReference type="PROSITE" id="PS50222"/>
    </source>
</evidence>
<proteinExistence type="predicted"/>
<dbReference type="EMBL" id="HBFK01027632">
    <property type="protein sequence ID" value="CAD8750316.1"/>
    <property type="molecule type" value="Transcribed_RNA"/>
</dbReference>
<dbReference type="Pfam" id="PF13499">
    <property type="entry name" value="EF-hand_7"/>
    <property type="match status" value="1"/>
</dbReference>
<dbReference type="PROSITE" id="PS00018">
    <property type="entry name" value="EF_HAND_1"/>
    <property type="match status" value="1"/>
</dbReference>
<accession>A0A7S0U1V1</accession>
<dbReference type="SUPFAM" id="SSF47473">
    <property type="entry name" value="EF-hand"/>
    <property type="match status" value="1"/>
</dbReference>
<dbReference type="AlphaFoldDB" id="A0A7S0U1V1"/>
<feature type="compositionally biased region" description="Basic and acidic residues" evidence="3">
    <location>
        <begin position="1"/>
        <end position="15"/>
    </location>
</feature>
<dbReference type="PROSITE" id="PS50222">
    <property type="entry name" value="EF_HAND_2"/>
    <property type="match status" value="2"/>
</dbReference>
<dbReference type="CDD" id="cd00051">
    <property type="entry name" value="EFh"/>
    <property type="match status" value="1"/>
</dbReference>
<feature type="domain" description="EF-hand" evidence="4">
    <location>
        <begin position="138"/>
        <end position="173"/>
    </location>
</feature>
<dbReference type="GO" id="GO:0005509">
    <property type="term" value="F:calcium ion binding"/>
    <property type="evidence" value="ECO:0007669"/>
    <property type="project" value="InterPro"/>
</dbReference>
<dbReference type="InterPro" id="IPR011992">
    <property type="entry name" value="EF-hand-dom_pair"/>
</dbReference>
<evidence type="ECO:0000256" key="2">
    <source>
        <dbReference type="ARBA" id="ARBA00022837"/>
    </source>
</evidence>
<organism evidence="5">
    <name type="scientific">Hemiselmis andersenii</name>
    <name type="common">Cryptophyte alga</name>
    <dbReference type="NCBI Taxonomy" id="464988"/>
    <lineage>
        <taxon>Eukaryota</taxon>
        <taxon>Cryptophyceae</taxon>
        <taxon>Cryptomonadales</taxon>
        <taxon>Hemiselmidaceae</taxon>
        <taxon>Hemiselmis</taxon>
    </lineage>
</organism>
<keyword evidence="2" id="KW-0106">Calcium</keyword>
<keyword evidence="1" id="KW-0677">Repeat</keyword>
<sequence>MTSKEAEGDKREKSPGRSISPVEDPVQRNELGGVYVDEDELKAAFEFFDVHKRGVLTPADLKQRLGVFYKNLPAREYKFLVGEPDFTYKTLHKLLVNNELKDFDPVKEAFKVYDPHDTGFVDMDILKGIFVNLGFGDITPDDVQVLIETADVDNDGKISLADFRKMVSHSKAAEGDLDALHNSVTKK</sequence>
<dbReference type="InterPro" id="IPR050145">
    <property type="entry name" value="Centrin_CML-like"/>
</dbReference>
<dbReference type="PANTHER" id="PTHR23050">
    <property type="entry name" value="CALCIUM BINDING PROTEIN"/>
    <property type="match status" value="1"/>
</dbReference>